<feature type="domain" description="C2H2-type" evidence="10">
    <location>
        <begin position="335"/>
        <end position="362"/>
    </location>
</feature>
<evidence type="ECO:0000256" key="9">
    <source>
        <dbReference type="SAM" id="MobiDB-lite"/>
    </source>
</evidence>
<protein>
    <recommendedName>
        <fullName evidence="10">C2H2-type domain-containing protein</fullName>
    </recommendedName>
</protein>
<dbReference type="OMA" id="VINGPIN"/>
<dbReference type="FunFam" id="3.30.160.60:FF:000204">
    <property type="entry name" value="Zinc finger protein 331"/>
    <property type="match status" value="1"/>
</dbReference>
<dbReference type="PROSITE" id="PS00028">
    <property type="entry name" value="ZINC_FINGER_C2H2_1"/>
    <property type="match status" value="7"/>
</dbReference>
<feature type="region of interest" description="Disordered" evidence="9">
    <location>
        <begin position="508"/>
        <end position="543"/>
    </location>
</feature>
<dbReference type="Gene3D" id="3.30.160.60">
    <property type="entry name" value="Classic Zinc Finger"/>
    <property type="match status" value="4"/>
</dbReference>
<feature type="region of interest" description="Disordered" evidence="9">
    <location>
        <begin position="433"/>
        <end position="475"/>
    </location>
</feature>
<organism evidence="11 12">
    <name type="scientific">Hermetia illucens</name>
    <name type="common">Black soldier fly</name>
    <dbReference type="NCBI Taxonomy" id="343691"/>
    <lineage>
        <taxon>Eukaryota</taxon>
        <taxon>Metazoa</taxon>
        <taxon>Ecdysozoa</taxon>
        <taxon>Arthropoda</taxon>
        <taxon>Hexapoda</taxon>
        <taxon>Insecta</taxon>
        <taxon>Pterygota</taxon>
        <taxon>Neoptera</taxon>
        <taxon>Endopterygota</taxon>
        <taxon>Diptera</taxon>
        <taxon>Brachycera</taxon>
        <taxon>Stratiomyomorpha</taxon>
        <taxon>Stratiomyidae</taxon>
        <taxon>Hermetiinae</taxon>
        <taxon>Hermetia</taxon>
    </lineage>
</organism>
<feature type="domain" description="C2H2-type" evidence="10">
    <location>
        <begin position="278"/>
        <end position="305"/>
    </location>
</feature>
<dbReference type="SUPFAM" id="SSF57667">
    <property type="entry name" value="beta-beta-alpha zinc fingers"/>
    <property type="match status" value="5"/>
</dbReference>
<evidence type="ECO:0000256" key="6">
    <source>
        <dbReference type="ARBA" id="ARBA00023125"/>
    </source>
</evidence>
<dbReference type="InterPro" id="IPR036236">
    <property type="entry name" value="Znf_C2H2_sf"/>
</dbReference>
<dbReference type="InterPro" id="IPR013087">
    <property type="entry name" value="Znf_C2H2_type"/>
</dbReference>
<feature type="compositionally biased region" description="Polar residues" evidence="9">
    <location>
        <begin position="433"/>
        <end position="457"/>
    </location>
</feature>
<feature type="domain" description="C2H2-type" evidence="10">
    <location>
        <begin position="390"/>
        <end position="418"/>
    </location>
</feature>
<dbReference type="InParanoid" id="A0A7R8YVV3"/>
<dbReference type="GO" id="GO:0000981">
    <property type="term" value="F:DNA-binding transcription factor activity, RNA polymerase II-specific"/>
    <property type="evidence" value="ECO:0007669"/>
    <property type="project" value="TreeGrafter"/>
</dbReference>
<evidence type="ECO:0000256" key="2">
    <source>
        <dbReference type="ARBA" id="ARBA00022723"/>
    </source>
</evidence>
<dbReference type="FunFam" id="3.30.160.60:FF:000446">
    <property type="entry name" value="Zinc finger protein"/>
    <property type="match status" value="1"/>
</dbReference>
<dbReference type="GO" id="GO:0000978">
    <property type="term" value="F:RNA polymerase II cis-regulatory region sequence-specific DNA binding"/>
    <property type="evidence" value="ECO:0007669"/>
    <property type="project" value="TreeGrafter"/>
</dbReference>
<feature type="domain" description="C2H2-type" evidence="10">
    <location>
        <begin position="222"/>
        <end position="249"/>
    </location>
</feature>
<dbReference type="OrthoDB" id="6077919at2759"/>
<dbReference type="SMART" id="SM00355">
    <property type="entry name" value="ZnF_C2H2"/>
    <property type="match status" value="8"/>
</dbReference>
<dbReference type="GO" id="GO:0005634">
    <property type="term" value="C:nucleus"/>
    <property type="evidence" value="ECO:0007669"/>
    <property type="project" value="UniProtKB-SubCell"/>
</dbReference>
<reference evidence="11 12" key="1">
    <citation type="submission" date="2020-11" db="EMBL/GenBank/DDBJ databases">
        <authorList>
            <person name="Wallbank WR R."/>
            <person name="Pardo Diaz C."/>
            <person name="Kozak K."/>
            <person name="Martin S."/>
            <person name="Jiggins C."/>
            <person name="Moest M."/>
            <person name="Warren A I."/>
            <person name="Generalovic N T."/>
            <person name="Byers J.R.P. K."/>
            <person name="Montejo-Kovacevich G."/>
            <person name="Yen C E."/>
        </authorList>
    </citation>
    <scope>NUCLEOTIDE SEQUENCE [LARGE SCALE GENOMIC DNA]</scope>
</reference>
<keyword evidence="6" id="KW-0238">DNA-binding</keyword>
<evidence type="ECO:0000259" key="10">
    <source>
        <dbReference type="PROSITE" id="PS50157"/>
    </source>
</evidence>
<dbReference type="Pfam" id="PF00096">
    <property type="entry name" value="zf-C2H2"/>
    <property type="match status" value="5"/>
</dbReference>
<dbReference type="GO" id="GO:0008270">
    <property type="term" value="F:zinc ion binding"/>
    <property type="evidence" value="ECO:0007669"/>
    <property type="project" value="UniProtKB-KW"/>
</dbReference>
<keyword evidence="12" id="KW-1185">Reference proteome</keyword>
<proteinExistence type="predicted"/>
<evidence type="ECO:0000256" key="8">
    <source>
        <dbReference type="PROSITE-ProRule" id="PRU00042"/>
    </source>
</evidence>
<keyword evidence="7" id="KW-0539">Nucleus</keyword>
<evidence type="ECO:0000256" key="4">
    <source>
        <dbReference type="ARBA" id="ARBA00022771"/>
    </source>
</evidence>
<feature type="domain" description="C2H2-type" evidence="10">
    <location>
        <begin position="250"/>
        <end position="274"/>
    </location>
</feature>
<feature type="domain" description="C2H2-type" evidence="10">
    <location>
        <begin position="363"/>
        <end position="390"/>
    </location>
</feature>
<feature type="domain" description="C2H2-type" evidence="10">
    <location>
        <begin position="306"/>
        <end position="333"/>
    </location>
</feature>
<keyword evidence="5" id="KW-0862">Zinc</keyword>
<keyword evidence="2" id="KW-0479">Metal-binding</keyword>
<comment type="subcellular location">
    <subcellularLocation>
        <location evidence="1">Nucleus</location>
    </subcellularLocation>
</comment>
<keyword evidence="3" id="KW-0677">Repeat</keyword>
<dbReference type="FunFam" id="3.30.160.60:FF:000852">
    <property type="entry name" value="zinc finger protein 629 isoform X2"/>
    <property type="match status" value="1"/>
</dbReference>
<dbReference type="AlphaFoldDB" id="A0A7R8YVV3"/>
<feature type="compositionally biased region" description="Low complexity" evidence="9">
    <location>
        <begin position="512"/>
        <end position="535"/>
    </location>
</feature>
<feature type="compositionally biased region" description="Low complexity" evidence="9">
    <location>
        <begin position="461"/>
        <end position="474"/>
    </location>
</feature>
<dbReference type="PANTHER" id="PTHR23226">
    <property type="entry name" value="ZINC FINGER AND SCAN DOMAIN-CONTAINING"/>
    <property type="match status" value="1"/>
</dbReference>
<name>A0A7R8YVV3_HERIL</name>
<evidence type="ECO:0000256" key="1">
    <source>
        <dbReference type="ARBA" id="ARBA00004123"/>
    </source>
</evidence>
<keyword evidence="4 8" id="KW-0863">Zinc-finger</keyword>
<evidence type="ECO:0000256" key="3">
    <source>
        <dbReference type="ARBA" id="ARBA00022737"/>
    </source>
</evidence>
<dbReference type="Proteomes" id="UP000594454">
    <property type="component" value="Chromosome 3"/>
</dbReference>
<accession>A0A7R8YVV3</accession>
<dbReference type="PANTHER" id="PTHR23226:SF416">
    <property type="entry name" value="FI01424P"/>
    <property type="match status" value="1"/>
</dbReference>
<dbReference type="EMBL" id="LR899011">
    <property type="protein sequence ID" value="CAD7084180.1"/>
    <property type="molecule type" value="Genomic_DNA"/>
</dbReference>
<evidence type="ECO:0000313" key="11">
    <source>
        <dbReference type="EMBL" id="CAD7084180.1"/>
    </source>
</evidence>
<evidence type="ECO:0000256" key="5">
    <source>
        <dbReference type="ARBA" id="ARBA00022833"/>
    </source>
</evidence>
<evidence type="ECO:0000313" key="12">
    <source>
        <dbReference type="Proteomes" id="UP000594454"/>
    </source>
</evidence>
<feature type="domain" description="C2H2-type" evidence="10">
    <location>
        <begin position="193"/>
        <end position="221"/>
    </location>
</feature>
<evidence type="ECO:0000256" key="7">
    <source>
        <dbReference type="ARBA" id="ARBA00023242"/>
    </source>
</evidence>
<gene>
    <name evidence="11" type="ORF">HERILL_LOCUS7091</name>
</gene>
<dbReference type="PROSITE" id="PS50157">
    <property type="entry name" value="ZINC_FINGER_C2H2_2"/>
    <property type="match status" value="8"/>
</dbReference>
<sequence length="632" mass="71482">MNDSYCPRCNRSSLAPTNRLITEKCGHVKCRECFINDFNGCHECSRQLVQPIADGEPSLSSRVAPDVPNCESLIDFESDSGELCIDTEVDDSTTFEGPPAPSVPAELDSIPSDTNDNVNVIHNYSTQENQEQANESEDSLKILEEYIIAPKSKIEKFFRATKSTPAPTTCQTERKKALPEHVSRIVENGETQYKCNVCGKKFRSRNQQYYHAYCGNDEGKPYRCKVCFKNFSTSSHLNYHLKTHSDTTKYPCNLCPKTFMRSISLKSHKRTHDGLFRFKCKECGLGFNERKSFTAHINKHRNILPFACKICGKKFSFKSNLTQHQKIHTGLGKRFRCNDCGKEFLRKNSYKEHLVRHSKVKTFQCKLCQTFFIDRKTLERHMNTHGSKVYKCPCCDVKCGRKDNLVRHIRNMHPNENLPDILKNVKTVIVSNKNNTKSTDNDSEITSSANSLNPSTDENNDNQNDANQQNDNQQPIVVSTSVIRSIGNVKPVLIPNGCDVDSTLTRTEAIESDSAPSNTNSNSDNNESEQTVAPAKDTKKPKKKYDPCEIYRKILFSDNDYDDSVLESEELCSDSKDDHIGCCDLNTVINDVGVDSIGPNSVNITRVDNVTASNFAEIHWRKRTSQSFYTAL</sequence>